<feature type="domain" description="WLM" evidence="2">
    <location>
        <begin position="88"/>
        <end position="180"/>
    </location>
</feature>
<dbReference type="Gene3D" id="3.30.2010.10">
    <property type="entry name" value="Metalloproteases ('zincins'), catalytic domain"/>
    <property type="match status" value="1"/>
</dbReference>
<name>A0A6C0CFA4_9ZZZZ</name>
<protein>
    <recommendedName>
        <fullName evidence="2">WLM domain-containing protein</fullName>
    </recommendedName>
</protein>
<accession>A0A6C0CFA4</accession>
<keyword evidence="1" id="KW-0472">Membrane</keyword>
<organism evidence="3">
    <name type="scientific">viral metagenome</name>
    <dbReference type="NCBI Taxonomy" id="1070528"/>
    <lineage>
        <taxon>unclassified sequences</taxon>
        <taxon>metagenomes</taxon>
        <taxon>organismal metagenomes</taxon>
    </lineage>
</organism>
<dbReference type="EMBL" id="MN739395">
    <property type="protein sequence ID" value="QHT02520.1"/>
    <property type="molecule type" value="Genomic_DNA"/>
</dbReference>
<dbReference type="Pfam" id="PF08325">
    <property type="entry name" value="WLM"/>
    <property type="match status" value="1"/>
</dbReference>
<keyword evidence="1" id="KW-0812">Transmembrane</keyword>
<evidence type="ECO:0000313" key="3">
    <source>
        <dbReference type="EMBL" id="QHT02520.1"/>
    </source>
</evidence>
<keyword evidence="1" id="KW-1133">Transmembrane helix</keyword>
<sequence length="191" mass="21879">MEQLATLLLGVVIVGYICHYIIQKLNKKTVKSTVDNREYEVRDLPDSLDAANLLADISDKLTKLVEYVVSNDPDREGIQQLKRNFNSRNIIENTPGGKYTAYSVNKGEQLALCLRDAKDDTFIELNLIIFVAIHEIAHVMTDEVGHTKKFWNNMRYLLEEGEKIGVYKAEDYSKNPKMYCGLEINSSPYHF</sequence>
<dbReference type="InterPro" id="IPR013536">
    <property type="entry name" value="WLM_dom"/>
</dbReference>
<evidence type="ECO:0000259" key="2">
    <source>
        <dbReference type="Pfam" id="PF08325"/>
    </source>
</evidence>
<feature type="transmembrane region" description="Helical" evidence="1">
    <location>
        <begin position="6"/>
        <end position="22"/>
    </location>
</feature>
<proteinExistence type="predicted"/>
<dbReference type="AlphaFoldDB" id="A0A6C0CFA4"/>
<reference evidence="3" key="1">
    <citation type="journal article" date="2020" name="Nature">
        <title>Giant virus diversity and host interactions through global metagenomics.</title>
        <authorList>
            <person name="Schulz F."/>
            <person name="Roux S."/>
            <person name="Paez-Espino D."/>
            <person name="Jungbluth S."/>
            <person name="Walsh D.A."/>
            <person name="Denef V.J."/>
            <person name="McMahon K.D."/>
            <person name="Konstantinidis K.T."/>
            <person name="Eloe-Fadrosh E.A."/>
            <person name="Kyrpides N.C."/>
            <person name="Woyke T."/>
        </authorList>
    </citation>
    <scope>NUCLEOTIDE SEQUENCE</scope>
    <source>
        <strain evidence="3">GVMAG-M-3300020595-32</strain>
    </source>
</reference>
<evidence type="ECO:0000256" key="1">
    <source>
        <dbReference type="SAM" id="Phobius"/>
    </source>
</evidence>